<feature type="domain" description="AMP-dependent synthetase/ligase" evidence="4">
    <location>
        <begin position="10"/>
        <end position="366"/>
    </location>
</feature>
<dbReference type="InterPro" id="IPR000873">
    <property type="entry name" value="AMP-dep_synth/lig_dom"/>
</dbReference>
<feature type="region of interest" description="Disordered" evidence="3">
    <location>
        <begin position="501"/>
        <end position="522"/>
    </location>
</feature>
<evidence type="ECO:0000256" key="3">
    <source>
        <dbReference type="SAM" id="MobiDB-lite"/>
    </source>
</evidence>
<dbReference type="PANTHER" id="PTHR43767:SF1">
    <property type="entry name" value="NONRIBOSOMAL PEPTIDE SYNTHASE PES1 (EUROFUNG)-RELATED"/>
    <property type="match status" value="1"/>
</dbReference>
<dbReference type="NCBIfam" id="NF004837">
    <property type="entry name" value="PRK06187.1"/>
    <property type="match status" value="1"/>
</dbReference>
<dbReference type="CDD" id="cd17631">
    <property type="entry name" value="FACL_FadD13-like"/>
    <property type="match status" value="1"/>
</dbReference>
<evidence type="ECO:0000259" key="5">
    <source>
        <dbReference type="Pfam" id="PF13193"/>
    </source>
</evidence>
<dbReference type="PROSITE" id="PS00455">
    <property type="entry name" value="AMP_BINDING"/>
    <property type="match status" value="1"/>
</dbReference>
<evidence type="ECO:0000259" key="4">
    <source>
        <dbReference type="Pfam" id="PF00501"/>
    </source>
</evidence>
<proteinExistence type="inferred from homology"/>
<dbReference type="AlphaFoldDB" id="A0A2T2X950"/>
<reference evidence="6 7" key="1">
    <citation type="journal article" date="2014" name="BMC Genomics">
        <title>Comparison of environmental and isolate Sulfobacillus genomes reveals diverse carbon, sulfur, nitrogen, and hydrogen metabolisms.</title>
        <authorList>
            <person name="Justice N.B."/>
            <person name="Norman A."/>
            <person name="Brown C.T."/>
            <person name="Singh A."/>
            <person name="Thomas B.C."/>
            <person name="Banfield J.F."/>
        </authorList>
    </citation>
    <scope>NUCLEOTIDE SEQUENCE [LARGE SCALE GENOMIC DNA]</scope>
    <source>
        <strain evidence="6">AMDSBA1</strain>
    </source>
</reference>
<evidence type="ECO:0000256" key="2">
    <source>
        <dbReference type="ARBA" id="ARBA00022598"/>
    </source>
</evidence>
<dbReference type="Proteomes" id="UP000242699">
    <property type="component" value="Unassembled WGS sequence"/>
</dbReference>
<evidence type="ECO:0000313" key="7">
    <source>
        <dbReference type="Proteomes" id="UP000242699"/>
    </source>
</evidence>
<gene>
    <name evidence="6" type="ORF">C7B43_04010</name>
</gene>
<feature type="domain" description="AMP-binding enzyme C-terminal" evidence="5">
    <location>
        <begin position="416"/>
        <end position="492"/>
    </location>
</feature>
<evidence type="ECO:0000256" key="1">
    <source>
        <dbReference type="ARBA" id="ARBA00006432"/>
    </source>
</evidence>
<name>A0A2T2X950_9FIRM</name>
<dbReference type="FunFam" id="3.30.300.30:FF:000008">
    <property type="entry name" value="2,3-dihydroxybenzoate-AMP ligase"/>
    <property type="match status" value="1"/>
</dbReference>
<dbReference type="InterPro" id="IPR025110">
    <property type="entry name" value="AMP-bd_C"/>
</dbReference>
<dbReference type="SUPFAM" id="SSF56801">
    <property type="entry name" value="Acetyl-CoA synthetase-like"/>
    <property type="match status" value="1"/>
</dbReference>
<keyword evidence="2 6" id="KW-0436">Ligase</keyword>
<dbReference type="PANTHER" id="PTHR43767">
    <property type="entry name" value="LONG-CHAIN-FATTY-ACID--COA LIGASE"/>
    <property type="match status" value="1"/>
</dbReference>
<organism evidence="6 7">
    <name type="scientific">Sulfobacillus benefaciens</name>
    <dbReference type="NCBI Taxonomy" id="453960"/>
    <lineage>
        <taxon>Bacteria</taxon>
        <taxon>Bacillati</taxon>
        <taxon>Bacillota</taxon>
        <taxon>Clostridia</taxon>
        <taxon>Eubacteriales</taxon>
        <taxon>Clostridiales Family XVII. Incertae Sedis</taxon>
        <taxon>Sulfobacillus</taxon>
    </lineage>
</organism>
<dbReference type="InterPro" id="IPR020845">
    <property type="entry name" value="AMP-binding_CS"/>
</dbReference>
<dbReference type="GO" id="GO:0016878">
    <property type="term" value="F:acid-thiol ligase activity"/>
    <property type="evidence" value="ECO:0007669"/>
    <property type="project" value="UniProtKB-ARBA"/>
</dbReference>
<protein>
    <submittedName>
        <fullName evidence="6">O-succinylbenzoate--CoA ligase</fullName>
    </submittedName>
</protein>
<dbReference type="EMBL" id="PXYT01000005">
    <property type="protein sequence ID" value="PSR31043.1"/>
    <property type="molecule type" value="Genomic_DNA"/>
</dbReference>
<sequence>MPGGIGYWVRRRAELFPKDLALIDPDRSLTWQEFNRRVNQLVEALTEQGVGFGERIAALLWNSTPFLEAVFATAKMGAILVPINFRLAAPEIRYILDDSGSRLMLAHESFRRTAELVKDPEHLIFAADPEQTQDNAYEALLASYPGKEPPSTVHARDIHLMMYTSGTTGRPKGARLSHRNANWNAIQLMLHEASLHNHDVVLTVAPLFHIGGLGVHTLPALYQGVTVVLLPHFDPVDVLNTIQQRKVTALFMVPAMWQALSQVPDFENYDLSSLRSLVSGGAPCPIPLIEFYQSRGFTFLEGFGMTETAPNTMILNAQDAVRKHGSIGRPLFYQEARIVNNQDQDVARGTVGELVLKGPNIFEGYWKMPEATQEAFRQGWFHTGDLAYMDEEGFFFLVDRKKDMLISGGENVYPIEVEQVLVRHPNILEAAVIGVPDSKWGAVPYALVVLKDPAHPVSIEDLTHFCRDKLAAFKIPRYMSIVEELPRNATGKVLKTVLREHYHQESHKTPETHKKEEGESNG</sequence>
<dbReference type="InterPro" id="IPR045851">
    <property type="entry name" value="AMP-bd_C_sf"/>
</dbReference>
<accession>A0A2T2X950</accession>
<comment type="similarity">
    <text evidence="1">Belongs to the ATP-dependent AMP-binding enzyme family.</text>
</comment>
<dbReference type="InterPro" id="IPR042099">
    <property type="entry name" value="ANL_N_sf"/>
</dbReference>
<dbReference type="InterPro" id="IPR050237">
    <property type="entry name" value="ATP-dep_AMP-bd_enzyme"/>
</dbReference>
<evidence type="ECO:0000313" key="6">
    <source>
        <dbReference type="EMBL" id="PSR31043.1"/>
    </source>
</evidence>
<dbReference type="Pfam" id="PF13193">
    <property type="entry name" value="AMP-binding_C"/>
    <property type="match status" value="1"/>
</dbReference>
<dbReference type="Gene3D" id="3.30.300.30">
    <property type="match status" value="1"/>
</dbReference>
<comment type="caution">
    <text evidence="6">The sequence shown here is derived from an EMBL/GenBank/DDBJ whole genome shotgun (WGS) entry which is preliminary data.</text>
</comment>
<dbReference type="Pfam" id="PF00501">
    <property type="entry name" value="AMP-binding"/>
    <property type="match status" value="1"/>
</dbReference>
<dbReference type="Gene3D" id="3.40.50.12780">
    <property type="entry name" value="N-terminal domain of ligase-like"/>
    <property type="match status" value="1"/>
</dbReference>